<evidence type="ECO:0000313" key="1">
    <source>
        <dbReference type="EMBL" id="MBB5323151.1"/>
    </source>
</evidence>
<protein>
    <submittedName>
        <fullName evidence="1">Uncharacterized protein</fullName>
    </submittedName>
</protein>
<sequence>MFHIGDCVVYALDGTRGIVLEVTDDRCHVLWEDYFVSWEKKELLTIDEELTKKQTIRFSNTSHLLS</sequence>
<proteinExistence type="predicted"/>
<name>A0A7W8IM70_9BACL</name>
<dbReference type="Proteomes" id="UP000520011">
    <property type="component" value="Unassembled WGS sequence"/>
</dbReference>
<gene>
    <name evidence="1" type="ORF">HNQ34_000228</name>
</gene>
<comment type="caution">
    <text evidence="1">The sequence shown here is derived from an EMBL/GenBank/DDBJ whole genome shotgun (WGS) entry which is preliminary data.</text>
</comment>
<keyword evidence="2" id="KW-1185">Reference proteome</keyword>
<evidence type="ECO:0000313" key="2">
    <source>
        <dbReference type="Proteomes" id="UP000520011"/>
    </source>
</evidence>
<dbReference type="RefSeq" id="WP_183250921.1">
    <property type="nucleotide sequence ID" value="NZ_JACHEP010000001.1"/>
</dbReference>
<organism evidence="1 2">
    <name type="scientific">Anoxybacteroides tepidamans</name>
    <dbReference type="NCBI Taxonomy" id="265948"/>
    <lineage>
        <taxon>Bacteria</taxon>
        <taxon>Bacillati</taxon>
        <taxon>Bacillota</taxon>
        <taxon>Bacilli</taxon>
        <taxon>Bacillales</taxon>
        <taxon>Anoxybacillaceae</taxon>
        <taxon>Anoxybacteroides</taxon>
    </lineage>
</organism>
<dbReference type="EMBL" id="JACHEP010000001">
    <property type="protein sequence ID" value="MBB5323151.1"/>
    <property type="molecule type" value="Genomic_DNA"/>
</dbReference>
<reference evidence="1 2" key="1">
    <citation type="submission" date="2020-08" db="EMBL/GenBank/DDBJ databases">
        <title>Genomic Encyclopedia of Type Strains, Phase IV (KMG-IV): sequencing the most valuable type-strain genomes for metagenomic binning, comparative biology and taxonomic classification.</title>
        <authorList>
            <person name="Goeker M."/>
        </authorList>
    </citation>
    <scope>NUCLEOTIDE SEQUENCE [LARGE SCALE GENOMIC DNA]</scope>
    <source>
        <strain evidence="1 2">DSM 16325</strain>
    </source>
</reference>
<accession>A0A7W8IM70</accession>
<dbReference type="AlphaFoldDB" id="A0A7W8IM70"/>